<dbReference type="AlphaFoldDB" id="A0A813F5P8"/>
<evidence type="ECO:0000313" key="4">
    <source>
        <dbReference type="Proteomes" id="UP000654075"/>
    </source>
</evidence>
<evidence type="ECO:0000313" key="3">
    <source>
        <dbReference type="EMBL" id="CAE8605481.1"/>
    </source>
</evidence>
<reference evidence="3" key="1">
    <citation type="submission" date="2021-02" db="EMBL/GenBank/DDBJ databases">
        <authorList>
            <person name="Dougan E. K."/>
            <person name="Rhodes N."/>
            <person name="Thang M."/>
            <person name="Chan C."/>
        </authorList>
    </citation>
    <scope>NUCLEOTIDE SEQUENCE</scope>
</reference>
<keyword evidence="2" id="KW-0812">Transmembrane</keyword>
<gene>
    <name evidence="3" type="ORF">PGLA1383_LOCUS23594</name>
</gene>
<feature type="region of interest" description="Disordered" evidence="1">
    <location>
        <begin position="180"/>
        <end position="269"/>
    </location>
</feature>
<keyword evidence="2" id="KW-1133">Transmembrane helix</keyword>
<evidence type="ECO:0000256" key="1">
    <source>
        <dbReference type="SAM" id="MobiDB-lite"/>
    </source>
</evidence>
<sequence>MAEVNNRAPSEQQGTRRLLAQEAPEQIPIRLALRYLSFCATLLALLALSFLTSNNHNNTNDNSNDNNNINNINNNNNNNNSLPSADTATGHHFDFRTSTALFALIASAGSAIICYGSAAQMAMARNPNAYEEVALGGQGQDLELAAGQPADISNLAEPSRQGGFLGSWLRLPQLPSLPRSAAVPLAPGRDRLQPLPPARAPTPAPTPARGEDALEAVRSEVQGEGTKKDQGEGSKKDLPEAMPMPGLPRLARSSLAASTSAQEKTTANE</sequence>
<feature type="transmembrane region" description="Helical" evidence="2">
    <location>
        <begin position="31"/>
        <end position="51"/>
    </location>
</feature>
<dbReference type="Proteomes" id="UP000654075">
    <property type="component" value="Unassembled WGS sequence"/>
</dbReference>
<feature type="compositionally biased region" description="Low complexity" evidence="1">
    <location>
        <begin position="58"/>
        <end position="80"/>
    </location>
</feature>
<feature type="compositionally biased region" description="Pro residues" evidence="1">
    <location>
        <begin position="194"/>
        <end position="206"/>
    </location>
</feature>
<accession>A0A813F5P8</accession>
<feature type="transmembrane region" description="Helical" evidence="2">
    <location>
        <begin position="100"/>
        <end position="118"/>
    </location>
</feature>
<feature type="compositionally biased region" description="Low complexity" evidence="1">
    <location>
        <begin position="249"/>
        <end position="261"/>
    </location>
</feature>
<comment type="caution">
    <text evidence="3">The sequence shown here is derived from an EMBL/GenBank/DDBJ whole genome shotgun (WGS) entry which is preliminary data.</text>
</comment>
<feature type="compositionally biased region" description="Basic and acidic residues" evidence="1">
    <location>
        <begin position="225"/>
        <end position="239"/>
    </location>
</feature>
<keyword evidence="2" id="KW-0472">Membrane</keyword>
<feature type="compositionally biased region" description="Basic and acidic residues" evidence="1">
    <location>
        <begin position="209"/>
        <end position="218"/>
    </location>
</feature>
<feature type="region of interest" description="Disordered" evidence="1">
    <location>
        <begin position="58"/>
        <end position="85"/>
    </location>
</feature>
<proteinExistence type="predicted"/>
<name>A0A813F5P8_POLGL</name>
<keyword evidence="4" id="KW-1185">Reference proteome</keyword>
<organism evidence="3 4">
    <name type="scientific">Polarella glacialis</name>
    <name type="common">Dinoflagellate</name>
    <dbReference type="NCBI Taxonomy" id="89957"/>
    <lineage>
        <taxon>Eukaryota</taxon>
        <taxon>Sar</taxon>
        <taxon>Alveolata</taxon>
        <taxon>Dinophyceae</taxon>
        <taxon>Suessiales</taxon>
        <taxon>Suessiaceae</taxon>
        <taxon>Polarella</taxon>
    </lineage>
</organism>
<evidence type="ECO:0000256" key="2">
    <source>
        <dbReference type="SAM" id="Phobius"/>
    </source>
</evidence>
<protein>
    <submittedName>
        <fullName evidence="3">Uncharacterized protein</fullName>
    </submittedName>
</protein>
<dbReference type="EMBL" id="CAJNNV010017906">
    <property type="protein sequence ID" value="CAE8605481.1"/>
    <property type="molecule type" value="Genomic_DNA"/>
</dbReference>